<keyword evidence="5" id="KW-0812">Transmembrane</keyword>
<dbReference type="GO" id="GO:1990281">
    <property type="term" value="C:efflux pump complex"/>
    <property type="evidence" value="ECO:0007669"/>
    <property type="project" value="TreeGrafter"/>
</dbReference>
<evidence type="ECO:0000313" key="11">
    <source>
        <dbReference type="Proteomes" id="UP000270261"/>
    </source>
</evidence>
<dbReference type="GO" id="GO:0015288">
    <property type="term" value="F:porin activity"/>
    <property type="evidence" value="ECO:0007669"/>
    <property type="project" value="TreeGrafter"/>
</dbReference>
<evidence type="ECO:0000256" key="8">
    <source>
        <dbReference type="SAM" id="MobiDB-lite"/>
    </source>
</evidence>
<dbReference type="SUPFAM" id="SSF56954">
    <property type="entry name" value="Outer membrane efflux proteins (OEP)"/>
    <property type="match status" value="1"/>
</dbReference>
<name>A0A426FNU3_9BURK</name>
<dbReference type="AlphaFoldDB" id="A0A426FNU3"/>
<gene>
    <name evidence="10" type="ORF">EHV23_13545</name>
</gene>
<evidence type="ECO:0000256" key="9">
    <source>
        <dbReference type="SAM" id="SignalP"/>
    </source>
</evidence>
<organism evidence="10 11">
    <name type="scientific">Lautropia dentalis</name>
    <dbReference type="NCBI Taxonomy" id="2490857"/>
    <lineage>
        <taxon>Bacteria</taxon>
        <taxon>Pseudomonadati</taxon>
        <taxon>Pseudomonadota</taxon>
        <taxon>Betaproteobacteria</taxon>
        <taxon>Burkholderiales</taxon>
        <taxon>Burkholderiaceae</taxon>
        <taxon>Lautropia</taxon>
    </lineage>
</organism>
<dbReference type="GO" id="GO:0015562">
    <property type="term" value="F:efflux transmembrane transporter activity"/>
    <property type="evidence" value="ECO:0007669"/>
    <property type="project" value="InterPro"/>
</dbReference>
<feature type="region of interest" description="Disordered" evidence="8">
    <location>
        <begin position="451"/>
        <end position="470"/>
    </location>
</feature>
<keyword evidence="4" id="KW-1134">Transmembrane beta strand</keyword>
<accession>A0A426FNU3</accession>
<reference evidence="10 11" key="1">
    <citation type="submission" date="2018-11" db="EMBL/GenBank/DDBJ databases">
        <title>Genome sequencing of Lautropia sp. KCOM 2505 (= ChDC F240).</title>
        <authorList>
            <person name="Kook J.-K."/>
            <person name="Park S.-N."/>
            <person name="Lim Y.K."/>
        </authorList>
    </citation>
    <scope>NUCLEOTIDE SEQUENCE [LARGE SCALE GENOMIC DNA]</scope>
    <source>
        <strain evidence="10 11">KCOM 2505</strain>
    </source>
</reference>
<proteinExistence type="inferred from homology"/>
<feature type="chain" id="PRO_5019050855" evidence="9">
    <location>
        <begin position="36"/>
        <end position="470"/>
    </location>
</feature>
<dbReference type="Gene3D" id="1.20.1600.10">
    <property type="entry name" value="Outer membrane efflux proteins (OEP)"/>
    <property type="match status" value="1"/>
</dbReference>
<dbReference type="GO" id="GO:0009279">
    <property type="term" value="C:cell outer membrane"/>
    <property type="evidence" value="ECO:0007669"/>
    <property type="project" value="UniProtKB-SubCell"/>
</dbReference>
<dbReference type="NCBIfam" id="TIGR01844">
    <property type="entry name" value="type_I_sec_TolC"/>
    <property type="match status" value="1"/>
</dbReference>
<sequence>MKRTSLPAPRSRKGVPLRLALTLGLLSAALAPAHATGLQEAFEAAQHNDPSLQAARQQVDTSRELRRAARGVLRPSVAAVATAGKGRLHTNMKAPGSYHNQLAGLVLSIPLYLPQERARVSQAEVGERLAFSQLAQSLQQLATQVASSYFAVLQAQDAVAVAEAQGAAIQEQFEAARESYAAGNATITDQQEAQARLDLNRAQLAAARNTLISRQASFTQLTGLPGTHLNPLPGNAPLRPVPPEPQAWWEAQARTRSFLVQQAELGMEAARRGLDAAKAAHYPSVGIVSQAATQHGQTNLTVDTPIQRSRDVSAMLQVQVPLYAGGSLQALERAQAATLGKRESQLEAARRGAAQQARDTYLALQSSLQQAEALQAAVRSSQLALESNNTGYQAGVRINVDVLNAQQQLFQARQNLAATRYAVLLNQLRLKAAIGGLSDADIEAVDRQLQVRAGGPGAAPSPGPSSLPAP</sequence>
<dbReference type="PANTHER" id="PTHR30026">
    <property type="entry name" value="OUTER MEMBRANE PROTEIN TOLC"/>
    <property type="match status" value="1"/>
</dbReference>
<evidence type="ECO:0000313" key="10">
    <source>
        <dbReference type="EMBL" id="RRN44338.1"/>
    </source>
</evidence>
<evidence type="ECO:0000256" key="4">
    <source>
        <dbReference type="ARBA" id="ARBA00022452"/>
    </source>
</evidence>
<evidence type="ECO:0000256" key="1">
    <source>
        <dbReference type="ARBA" id="ARBA00004442"/>
    </source>
</evidence>
<keyword evidence="11" id="KW-1185">Reference proteome</keyword>
<dbReference type="Proteomes" id="UP000270261">
    <property type="component" value="Unassembled WGS sequence"/>
</dbReference>
<keyword evidence="7" id="KW-0998">Cell outer membrane</keyword>
<dbReference type="RefSeq" id="WP_125096533.1">
    <property type="nucleotide sequence ID" value="NZ_RRUE01000002.1"/>
</dbReference>
<evidence type="ECO:0000256" key="6">
    <source>
        <dbReference type="ARBA" id="ARBA00023136"/>
    </source>
</evidence>
<keyword evidence="6" id="KW-0472">Membrane</keyword>
<evidence type="ECO:0000256" key="5">
    <source>
        <dbReference type="ARBA" id="ARBA00022692"/>
    </source>
</evidence>
<dbReference type="EMBL" id="RRUE01000002">
    <property type="protein sequence ID" value="RRN44338.1"/>
    <property type="molecule type" value="Genomic_DNA"/>
</dbReference>
<feature type="compositionally biased region" description="Pro residues" evidence="8">
    <location>
        <begin position="459"/>
        <end position="470"/>
    </location>
</feature>
<keyword evidence="9" id="KW-0732">Signal</keyword>
<comment type="caution">
    <text evidence="10">The sequence shown here is derived from an EMBL/GenBank/DDBJ whole genome shotgun (WGS) entry which is preliminary data.</text>
</comment>
<comment type="similarity">
    <text evidence="2">Belongs to the outer membrane factor (OMF) (TC 1.B.17) family.</text>
</comment>
<feature type="signal peptide" evidence="9">
    <location>
        <begin position="1"/>
        <end position="35"/>
    </location>
</feature>
<dbReference type="InterPro" id="IPR051906">
    <property type="entry name" value="TolC-like"/>
</dbReference>
<dbReference type="Pfam" id="PF02321">
    <property type="entry name" value="OEP"/>
    <property type="match status" value="2"/>
</dbReference>
<evidence type="ECO:0000256" key="3">
    <source>
        <dbReference type="ARBA" id="ARBA00022448"/>
    </source>
</evidence>
<keyword evidence="3" id="KW-0813">Transport</keyword>
<comment type="subcellular location">
    <subcellularLocation>
        <location evidence="1">Cell outer membrane</location>
    </subcellularLocation>
</comment>
<dbReference type="InterPro" id="IPR003423">
    <property type="entry name" value="OMP_efflux"/>
</dbReference>
<evidence type="ECO:0000256" key="7">
    <source>
        <dbReference type="ARBA" id="ARBA00023237"/>
    </source>
</evidence>
<dbReference type="OrthoDB" id="9813458at2"/>
<protein>
    <submittedName>
        <fullName evidence="10">Channel protein TolC</fullName>
    </submittedName>
</protein>
<dbReference type="PANTHER" id="PTHR30026:SF20">
    <property type="entry name" value="OUTER MEMBRANE PROTEIN TOLC"/>
    <property type="match status" value="1"/>
</dbReference>
<evidence type="ECO:0000256" key="2">
    <source>
        <dbReference type="ARBA" id="ARBA00007613"/>
    </source>
</evidence>
<dbReference type="InterPro" id="IPR010130">
    <property type="entry name" value="T1SS_OMP_TolC"/>
</dbReference>